<evidence type="ECO:0000256" key="4">
    <source>
        <dbReference type="ARBA" id="ARBA00023125"/>
    </source>
</evidence>
<dbReference type="AlphaFoldDB" id="A0AAF3FFC2"/>
<dbReference type="GO" id="GO:0005634">
    <property type="term" value="C:nucleus"/>
    <property type="evidence" value="ECO:0007669"/>
    <property type="project" value="UniProtKB-SubCell"/>
</dbReference>
<dbReference type="GO" id="GO:0060261">
    <property type="term" value="P:positive regulation of transcription initiation by RNA polymerase II"/>
    <property type="evidence" value="ECO:0007669"/>
    <property type="project" value="InterPro"/>
</dbReference>
<dbReference type="Proteomes" id="UP000887575">
    <property type="component" value="Unassembled WGS sequence"/>
</dbReference>
<dbReference type="WBParaSite" id="MBELARI_LOCUS5561">
    <property type="protein sequence ID" value="MBELARI_LOCUS5561"/>
    <property type="gene ID" value="MBELARI_LOCUS5561"/>
</dbReference>
<keyword evidence="5" id="KW-0804">Transcription</keyword>
<comment type="similarity">
    <text evidence="2">Belongs to the transcriptional coactivator PC4 family.</text>
</comment>
<feature type="region of interest" description="Disordered" evidence="7">
    <location>
        <begin position="1"/>
        <end position="57"/>
    </location>
</feature>
<keyword evidence="9" id="KW-1185">Reference proteome</keyword>
<evidence type="ECO:0000256" key="6">
    <source>
        <dbReference type="ARBA" id="ARBA00023242"/>
    </source>
</evidence>
<keyword evidence="3" id="KW-0805">Transcription regulation</keyword>
<evidence type="ECO:0000313" key="9">
    <source>
        <dbReference type="Proteomes" id="UP000887575"/>
    </source>
</evidence>
<dbReference type="InterPro" id="IPR045125">
    <property type="entry name" value="Sub1/Tcp4-like"/>
</dbReference>
<feature type="domain" description="Transcriptional coactivator p15 (PC4) C-terminal" evidence="8">
    <location>
        <begin position="61"/>
        <end position="113"/>
    </location>
</feature>
<accession>A0AAF3FFC2</accession>
<dbReference type="GO" id="GO:0003713">
    <property type="term" value="F:transcription coactivator activity"/>
    <property type="evidence" value="ECO:0007669"/>
    <property type="project" value="InterPro"/>
</dbReference>
<dbReference type="GO" id="GO:0003677">
    <property type="term" value="F:DNA binding"/>
    <property type="evidence" value="ECO:0007669"/>
    <property type="project" value="UniProtKB-KW"/>
</dbReference>
<proteinExistence type="inferred from homology"/>
<dbReference type="InterPro" id="IPR009044">
    <property type="entry name" value="ssDNA-bd_transcriptional_reg"/>
</dbReference>
<keyword evidence="6" id="KW-0539">Nucleus</keyword>
<evidence type="ECO:0000256" key="1">
    <source>
        <dbReference type="ARBA" id="ARBA00004123"/>
    </source>
</evidence>
<evidence type="ECO:0000256" key="3">
    <source>
        <dbReference type="ARBA" id="ARBA00023015"/>
    </source>
</evidence>
<evidence type="ECO:0000256" key="5">
    <source>
        <dbReference type="ARBA" id="ARBA00023163"/>
    </source>
</evidence>
<organism evidence="9 10">
    <name type="scientific">Mesorhabditis belari</name>
    <dbReference type="NCBI Taxonomy" id="2138241"/>
    <lineage>
        <taxon>Eukaryota</taxon>
        <taxon>Metazoa</taxon>
        <taxon>Ecdysozoa</taxon>
        <taxon>Nematoda</taxon>
        <taxon>Chromadorea</taxon>
        <taxon>Rhabditida</taxon>
        <taxon>Rhabditina</taxon>
        <taxon>Rhabditomorpha</taxon>
        <taxon>Rhabditoidea</taxon>
        <taxon>Rhabditidae</taxon>
        <taxon>Mesorhabditinae</taxon>
        <taxon>Mesorhabditis</taxon>
    </lineage>
</organism>
<reference evidence="10" key="1">
    <citation type="submission" date="2024-02" db="UniProtKB">
        <authorList>
            <consortium name="WormBaseParasite"/>
        </authorList>
    </citation>
    <scope>IDENTIFICATION</scope>
</reference>
<dbReference type="Gene3D" id="2.30.31.10">
    <property type="entry name" value="Transcriptional Coactivator Pc4, Chain A"/>
    <property type="match status" value="1"/>
</dbReference>
<dbReference type="Pfam" id="PF02229">
    <property type="entry name" value="PC4"/>
    <property type="match status" value="1"/>
</dbReference>
<dbReference type="PANTHER" id="PTHR13215">
    <property type="entry name" value="RNA POLYMERASE II TRANSCRIPTIONAL COACTIVATOR"/>
    <property type="match status" value="1"/>
</dbReference>
<comment type="subcellular location">
    <subcellularLocation>
        <location evidence="1">Nucleus</location>
    </subcellularLocation>
</comment>
<evidence type="ECO:0000259" key="8">
    <source>
        <dbReference type="Pfam" id="PF02229"/>
    </source>
</evidence>
<keyword evidence="4" id="KW-0238">DNA-binding</keyword>
<protein>
    <submittedName>
        <fullName evidence="10">Transcriptional coactivator p15 (PC4) C-terminal domain-containing protein</fullName>
    </submittedName>
</protein>
<sequence length="124" mass="13880">MAMSDSDSDHEVKKGTKKQKRKQEKESSSDEGVNDPIPVKKAKPTSSSNNKTKISGNDAIELGKMKFVTISQFSGRKFVDVREYYNDKGSGEMKPGKKGIALSIEQFTVLKQNIDEIEKMFSRT</sequence>
<dbReference type="InterPro" id="IPR003173">
    <property type="entry name" value="PC4_C"/>
</dbReference>
<dbReference type="SUPFAM" id="SSF54447">
    <property type="entry name" value="ssDNA-binding transcriptional regulator domain"/>
    <property type="match status" value="1"/>
</dbReference>
<name>A0AAF3FFC2_9BILA</name>
<evidence type="ECO:0000256" key="2">
    <source>
        <dbReference type="ARBA" id="ARBA00009001"/>
    </source>
</evidence>
<evidence type="ECO:0000313" key="10">
    <source>
        <dbReference type="WBParaSite" id="MBELARI_LOCUS5561"/>
    </source>
</evidence>
<feature type="compositionally biased region" description="Polar residues" evidence="7">
    <location>
        <begin position="44"/>
        <end position="55"/>
    </location>
</feature>
<evidence type="ECO:0000256" key="7">
    <source>
        <dbReference type="SAM" id="MobiDB-lite"/>
    </source>
</evidence>